<evidence type="ECO:0000313" key="2">
    <source>
        <dbReference type="Proteomes" id="UP000276133"/>
    </source>
</evidence>
<protein>
    <submittedName>
        <fullName evidence="1">Uncharacterized protein</fullName>
    </submittedName>
</protein>
<dbReference type="EMBL" id="REGN01005822">
    <property type="protein sequence ID" value="RNA11904.1"/>
    <property type="molecule type" value="Genomic_DNA"/>
</dbReference>
<comment type="caution">
    <text evidence="1">The sequence shown here is derived from an EMBL/GenBank/DDBJ whole genome shotgun (WGS) entry which is preliminary data.</text>
</comment>
<reference evidence="1 2" key="1">
    <citation type="journal article" date="2018" name="Sci. Rep.">
        <title>Genomic signatures of local adaptation to the degree of environmental predictability in rotifers.</title>
        <authorList>
            <person name="Franch-Gras L."/>
            <person name="Hahn C."/>
            <person name="Garcia-Roger E.M."/>
            <person name="Carmona M.J."/>
            <person name="Serra M."/>
            <person name="Gomez A."/>
        </authorList>
    </citation>
    <scope>NUCLEOTIDE SEQUENCE [LARGE SCALE GENOMIC DNA]</scope>
    <source>
        <strain evidence="1">HYR1</strain>
    </source>
</reference>
<gene>
    <name evidence="1" type="ORF">BpHYR1_022788</name>
</gene>
<name>A0A3M7QLE2_BRAPC</name>
<evidence type="ECO:0000313" key="1">
    <source>
        <dbReference type="EMBL" id="RNA11904.1"/>
    </source>
</evidence>
<dbReference type="Proteomes" id="UP000276133">
    <property type="component" value="Unassembled WGS sequence"/>
</dbReference>
<dbReference type="AlphaFoldDB" id="A0A3M7QLE2"/>
<keyword evidence="2" id="KW-1185">Reference proteome</keyword>
<proteinExistence type="predicted"/>
<sequence>MKQMHQMNLQKVLNPMSSKRIRVDEKKEYCPLIFQLISNRLLFNNLERYRKLALWTLRLENTLNMELISK</sequence>
<organism evidence="1 2">
    <name type="scientific">Brachionus plicatilis</name>
    <name type="common">Marine rotifer</name>
    <name type="synonym">Brachionus muelleri</name>
    <dbReference type="NCBI Taxonomy" id="10195"/>
    <lineage>
        <taxon>Eukaryota</taxon>
        <taxon>Metazoa</taxon>
        <taxon>Spiralia</taxon>
        <taxon>Gnathifera</taxon>
        <taxon>Rotifera</taxon>
        <taxon>Eurotatoria</taxon>
        <taxon>Monogononta</taxon>
        <taxon>Pseudotrocha</taxon>
        <taxon>Ploima</taxon>
        <taxon>Brachionidae</taxon>
        <taxon>Brachionus</taxon>
    </lineage>
</organism>
<accession>A0A3M7QLE2</accession>